<organism evidence="1 2">
    <name type="scientific">Rhizobium mayense</name>
    <dbReference type="NCBI Taxonomy" id="1312184"/>
    <lineage>
        <taxon>Bacteria</taxon>
        <taxon>Pseudomonadati</taxon>
        <taxon>Pseudomonadota</taxon>
        <taxon>Alphaproteobacteria</taxon>
        <taxon>Hyphomicrobiales</taxon>
        <taxon>Rhizobiaceae</taxon>
        <taxon>Rhizobium/Agrobacterium group</taxon>
        <taxon>Rhizobium</taxon>
    </lineage>
</organism>
<gene>
    <name evidence="1" type="ORF">PY649_30640</name>
</gene>
<reference evidence="1" key="1">
    <citation type="submission" date="2023-06" db="EMBL/GenBank/DDBJ databases">
        <title>Phylogenetic Diversity of Rhizobium strains.</title>
        <authorList>
            <person name="Moura F.T."/>
            <person name="Helene L.C.F."/>
            <person name="Hungria M."/>
        </authorList>
    </citation>
    <scope>NUCLEOTIDE SEQUENCE</scope>
    <source>
        <strain evidence="1">CCGE526</strain>
    </source>
</reference>
<name>A0ABT7K3S7_9HYPH</name>
<evidence type="ECO:0000313" key="1">
    <source>
        <dbReference type="EMBL" id="MDL2403252.1"/>
    </source>
</evidence>
<dbReference type="EMBL" id="JARFYM010000042">
    <property type="protein sequence ID" value="MDL2403252.1"/>
    <property type="molecule type" value="Genomic_DNA"/>
</dbReference>
<evidence type="ECO:0000313" key="2">
    <source>
        <dbReference type="Proteomes" id="UP001172645"/>
    </source>
</evidence>
<dbReference type="RefSeq" id="WP_285872669.1">
    <property type="nucleotide sequence ID" value="NZ_JARFYM010000042.1"/>
</dbReference>
<keyword evidence="2" id="KW-1185">Reference proteome</keyword>
<protein>
    <submittedName>
        <fullName evidence="1">Uncharacterized protein</fullName>
    </submittedName>
</protein>
<dbReference type="Proteomes" id="UP001172645">
    <property type="component" value="Unassembled WGS sequence"/>
</dbReference>
<proteinExistence type="predicted"/>
<sequence length="261" mass="28849">MAIWRSQSVQFVWFLTSVENIHAATIFQKVAGQSPDSSQQNRVPSPSNPFLSLASGVAYNRELRVQVQPGRVDIFVMPVDTSDPAPEIPFIDTALEVNTLVEAITTNDIVWPTAIRQAIVANLFEPAESQAEASKLFFERAGLSSFVPETSDEVFQINRRKKLTSAPETLNRLLRFGIATFQEYIVQVQPNAGPAGPAVPMSETKFATSLILDLNTVVTGRPIATEHQIPIFKEMAFELLRIANIASPQALTDEENELPNR</sequence>
<accession>A0ABT7K3S7</accession>
<comment type="caution">
    <text evidence="1">The sequence shown here is derived from an EMBL/GenBank/DDBJ whole genome shotgun (WGS) entry which is preliminary data.</text>
</comment>